<dbReference type="SMART" id="SM00822">
    <property type="entry name" value="PKS_KR"/>
    <property type="match status" value="1"/>
</dbReference>
<evidence type="ECO:0000256" key="4">
    <source>
        <dbReference type="SAM" id="MobiDB-lite"/>
    </source>
</evidence>
<keyword evidence="5" id="KW-0812">Transmembrane</keyword>
<dbReference type="Pfam" id="PF00106">
    <property type="entry name" value="adh_short"/>
    <property type="match status" value="1"/>
</dbReference>
<dbReference type="InterPro" id="IPR020904">
    <property type="entry name" value="Sc_DH/Rdtase_CS"/>
</dbReference>
<dbReference type="Proteomes" id="UP000594468">
    <property type="component" value="Chromosome"/>
</dbReference>
<dbReference type="Gene3D" id="3.40.50.720">
    <property type="entry name" value="NAD(P)-binding Rossmann-like Domain"/>
    <property type="match status" value="1"/>
</dbReference>
<evidence type="ECO:0000313" key="7">
    <source>
        <dbReference type="EMBL" id="QPC85222.1"/>
    </source>
</evidence>
<dbReference type="RefSeq" id="WP_195173285.1">
    <property type="nucleotide sequence ID" value="NZ_CP062983.1"/>
</dbReference>
<protein>
    <submittedName>
        <fullName evidence="7">SDR family oxidoreductase</fullName>
    </submittedName>
</protein>
<evidence type="ECO:0000256" key="5">
    <source>
        <dbReference type="SAM" id="Phobius"/>
    </source>
</evidence>
<evidence type="ECO:0000313" key="8">
    <source>
        <dbReference type="Proteomes" id="UP000594468"/>
    </source>
</evidence>
<keyword evidence="8" id="KW-1185">Reference proteome</keyword>
<keyword evidence="5" id="KW-1133">Transmembrane helix</keyword>
<dbReference type="InterPro" id="IPR002347">
    <property type="entry name" value="SDR_fam"/>
</dbReference>
<organism evidence="7 8">
    <name type="scientific">Phototrophicus methaneseepsis</name>
    <dbReference type="NCBI Taxonomy" id="2710758"/>
    <lineage>
        <taxon>Bacteria</taxon>
        <taxon>Bacillati</taxon>
        <taxon>Chloroflexota</taxon>
        <taxon>Candidatus Thermofontia</taxon>
        <taxon>Phototrophicales</taxon>
        <taxon>Phototrophicaceae</taxon>
        <taxon>Phototrophicus</taxon>
    </lineage>
</organism>
<dbReference type="AlphaFoldDB" id="A0A7S8EDZ0"/>
<dbReference type="InterPro" id="IPR036291">
    <property type="entry name" value="NAD(P)-bd_dom_sf"/>
</dbReference>
<dbReference type="PRINTS" id="PR00081">
    <property type="entry name" value="GDHRDH"/>
</dbReference>
<dbReference type="NCBIfam" id="NF005495">
    <property type="entry name" value="PRK07109.1"/>
    <property type="match status" value="1"/>
</dbReference>
<dbReference type="PRINTS" id="PR00080">
    <property type="entry name" value="SDRFAMILY"/>
</dbReference>
<proteinExistence type="inferred from homology"/>
<dbReference type="PROSITE" id="PS00061">
    <property type="entry name" value="ADH_SHORT"/>
    <property type="match status" value="1"/>
</dbReference>
<sequence>MAIHPQVVVITGASAGVGRATARAFAKQGAHIGLLARSVQRLEAAKHEVEQLGGQAIVIQTDVADADQVEAAASAVEEAFGPIDIWVNNAMVSVFSPVKEMEPEEYKRVTDVTYLGYVYGTLAALKRMLPRDKGVIVQVGSALAYRGIPLQSAYCGAKHAVEGFMDSLRVELLHDESNVKVTMVQMPALNTPQFGWVKSRLPNKAQPVPPIFEPEVAAEAIVWAAEHPRREYIVGGSSLQAILGNKLLPGFVDYYLSRTGFESQQTSESRDPDRPNNLWDTVPGDQGAHGAFVDRSKSSSLQFWIAKNRELVTALVGSLAVIFASAFVARNKR</sequence>
<dbReference type="PANTHER" id="PTHR44196">
    <property type="entry name" value="DEHYDROGENASE/REDUCTASE SDR FAMILY MEMBER 7B"/>
    <property type="match status" value="1"/>
</dbReference>
<feature type="region of interest" description="Disordered" evidence="4">
    <location>
        <begin position="263"/>
        <end position="283"/>
    </location>
</feature>
<dbReference type="CDD" id="cd05360">
    <property type="entry name" value="SDR_c3"/>
    <property type="match status" value="1"/>
</dbReference>
<reference evidence="7 8" key="1">
    <citation type="submission" date="2020-02" db="EMBL/GenBank/DDBJ databases">
        <authorList>
            <person name="Zheng R.K."/>
            <person name="Sun C.M."/>
        </authorList>
    </citation>
    <scope>NUCLEOTIDE SEQUENCE [LARGE SCALE GENOMIC DNA]</scope>
    <source>
        <strain evidence="8">rifampicinis</strain>
    </source>
</reference>
<dbReference type="GO" id="GO:0016020">
    <property type="term" value="C:membrane"/>
    <property type="evidence" value="ECO:0007669"/>
    <property type="project" value="TreeGrafter"/>
</dbReference>
<dbReference type="SUPFAM" id="SSF51735">
    <property type="entry name" value="NAD(P)-binding Rossmann-fold domains"/>
    <property type="match status" value="1"/>
</dbReference>
<dbReference type="PANTHER" id="PTHR44196:SF1">
    <property type="entry name" value="DEHYDROGENASE_REDUCTASE SDR FAMILY MEMBER 7B"/>
    <property type="match status" value="1"/>
</dbReference>
<dbReference type="InterPro" id="IPR057326">
    <property type="entry name" value="KR_dom"/>
</dbReference>
<keyword evidence="2" id="KW-0560">Oxidoreductase</keyword>
<accession>A0A7S8EDZ0</accession>
<evidence type="ECO:0000256" key="1">
    <source>
        <dbReference type="ARBA" id="ARBA00006484"/>
    </source>
</evidence>
<feature type="domain" description="Ketoreductase" evidence="6">
    <location>
        <begin position="6"/>
        <end position="182"/>
    </location>
</feature>
<evidence type="ECO:0000256" key="3">
    <source>
        <dbReference type="RuleBase" id="RU000363"/>
    </source>
</evidence>
<evidence type="ECO:0000256" key="2">
    <source>
        <dbReference type="ARBA" id="ARBA00023002"/>
    </source>
</evidence>
<name>A0A7S8EDZ0_9CHLR</name>
<dbReference type="EMBL" id="CP062983">
    <property type="protein sequence ID" value="QPC85222.1"/>
    <property type="molecule type" value="Genomic_DNA"/>
</dbReference>
<feature type="transmembrane region" description="Helical" evidence="5">
    <location>
        <begin position="311"/>
        <end position="329"/>
    </location>
</feature>
<evidence type="ECO:0000259" key="6">
    <source>
        <dbReference type="SMART" id="SM00822"/>
    </source>
</evidence>
<comment type="similarity">
    <text evidence="1 3">Belongs to the short-chain dehydrogenases/reductases (SDR) family.</text>
</comment>
<keyword evidence="5" id="KW-0472">Membrane</keyword>
<gene>
    <name evidence="7" type="ORF">G4Y79_16405</name>
</gene>
<dbReference type="GO" id="GO:0016491">
    <property type="term" value="F:oxidoreductase activity"/>
    <property type="evidence" value="ECO:0007669"/>
    <property type="project" value="UniProtKB-KW"/>
</dbReference>
<dbReference type="KEGG" id="pmet:G4Y79_16405"/>